<reference evidence="1" key="1">
    <citation type="submission" date="2014-05" db="EMBL/GenBank/DDBJ databases">
        <authorList>
            <person name="Chronopoulou M."/>
        </authorList>
    </citation>
    <scope>NUCLEOTIDE SEQUENCE</scope>
    <source>
        <tissue evidence="1">Whole organism</tissue>
    </source>
</reference>
<accession>A0A0K2URW9</accession>
<proteinExistence type="predicted"/>
<dbReference type="AlphaFoldDB" id="A0A0K2URW9"/>
<protein>
    <submittedName>
        <fullName evidence="1">Uncharacterized protein</fullName>
    </submittedName>
</protein>
<organism evidence="1">
    <name type="scientific">Lepeophtheirus salmonis</name>
    <name type="common">Salmon louse</name>
    <name type="synonym">Caligus salmonis</name>
    <dbReference type="NCBI Taxonomy" id="72036"/>
    <lineage>
        <taxon>Eukaryota</taxon>
        <taxon>Metazoa</taxon>
        <taxon>Ecdysozoa</taxon>
        <taxon>Arthropoda</taxon>
        <taxon>Crustacea</taxon>
        <taxon>Multicrustacea</taxon>
        <taxon>Hexanauplia</taxon>
        <taxon>Copepoda</taxon>
        <taxon>Siphonostomatoida</taxon>
        <taxon>Caligidae</taxon>
        <taxon>Lepeophtheirus</taxon>
    </lineage>
</organism>
<sequence>MLKVANRFFTIVGYTLSYGRNIFYTGSCTWPTRRRGILASCCLFKFFDYSANCGF</sequence>
<dbReference type="EMBL" id="HACA01023115">
    <property type="protein sequence ID" value="CDW40476.1"/>
    <property type="molecule type" value="Transcribed_RNA"/>
</dbReference>
<evidence type="ECO:0000313" key="1">
    <source>
        <dbReference type="EMBL" id="CDW40476.1"/>
    </source>
</evidence>
<name>A0A0K2URW9_LEPSM</name>